<evidence type="ECO:0000313" key="7">
    <source>
        <dbReference type="EMBL" id="TYR20267.1"/>
    </source>
</evidence>
<dbReference type="PROSITE" id="PS50850">
    <property type="entry name" value="MFS"/>
    <property type="match status" value="1"/>
</dbReference>
<reference evidence="7 8" key="1">
    <citation type="submission" date="2019-08" db="EMBL/GenBank/DDBJ databases">
        <title>Draft genome of C. urealyticum strain VH4248.</title>
        <authorList>
            <person name="Navas J."/>
        </authorList>
    </citation>
    <scope>NUCLEOTIDE SEQUENCE [LARGE SCALE GENOMIC DNA]</scope>
    <source>
        <strain evidence="7 8">VH4248</strain>
    </source>
</reference>
<sequence>MTLPIRPKALPAAELAKIESVWQAPGLKATLISVFCAFGGWAILLPVIPLAIIEAGGSETMAGASTGIFMGATVATQYFTPRILRKVGYFPVMATAGLLLGLPALLHIGSLSNAAVIAVAIIRGIGFGAVTVTEAALIADLVPLHLLGRSSGVFGVFVGSGQLIGFPLGMWVYDNYGSAVYVLAAVYAVVGAAAALGLPVESKEVTEATHETTEVEKPATQMVATWKLATVPGLLIGVAAVGFAAFSNFLAPAAAKIDPAIAATVAGLTLAVMGAAQTIARAFSGWWSDRKGEPGTLAVASLIFALAGVLGAALTINMEPTGRLLVACALLTAAIFGAGFGLAQSEALLLLFYRLPRDRSAEASALWNMSFDSGTGVGSILLGIVASSFAFQGAFIGAGIVILVGLGLVILDRFMGQHRVVDTGNVRTRLRRVTDRVRVRRR</sequence>
<organism evidence="7 8">
    <name type="scientific">Corynebacterium urealyticum</name>
    <dbReference type="NCBI Taxonomy" id="43771"/>
    <lineage>
        <taxon>Bacteria</taxon>
        <taxon>Bacillati</taxon>
        <taxon>Actinomycetota</taxon>
        <taxon>Actinomycetes</taxon>
        <taxon>Mycobacteriales</taxon>
        <taxon>Corynebacteriaceae</taxon>
        <taxon>Corynebacterium</taxon>
    </lineage>
</organism>
<evidence type="ECO:0000256" key="4">
    <source>
        <dbReference type="ARBA" id="ARBA00023136"/>
    </source>
</evidence>
<feature type="transmembrane region" description="Helical" evidence="5">
    <location>
        <begin position="179"/>
        <end position="198"/>
    </location>
</feature>
<dbReference type="GO" id="GO:0022857">
    <property type="term" value="F:transmembrane transporter activity"/>
    <property type="evidence" value="ECO:0007669"/>
    <property type="project" value="InterPro"/>
</dbReference>
<keyword evidence="4 5" id="KW-0472">Membrane</keyword>
<feature type="domain" description="Major facilitator superfamily (MFS) profile" evidence="6">
    <location>
        <begin position="26"/>
        <end position="417"/>
    </location>
</feature>
<feature type="transmembrane region" description="Helical" evidence="5">
    <location>
        <begin position="151"/>
        <end position="173"/>
    </location>
</feature>
<gene>
    <name evidence="7" type="ORF">FYJ87_04670</name>
</gene>
<feature type="transmembrane region" description="Helical" evidence="5">
    <location>
        <begin position="87"/>
        <end position="108"/>
    </location>
</feature>
<evidence type="ECO:0000259" key="6">
    <source>
        <dbReference type="PROSITE" id="PS50850"/>
    </source>
</evidence>
<dbReference type="SUPFAM" id="SSF103473">
    <property type="entry name" value="MFS general substrate transporter"/>
    <property type="match status" value="1"/>
</dbReference>
<dbReference type="EMBL" id="VSZI01000001">
    <property type="protein sequence ID" value="TYR20267.1"/>
    <property type="molecule type" value="Genomic_DNA"/>
</dbReference>
<feature type="transmembrane region" description="Helical" evidence="5">
    <location>
        <begin position="260"/>
        <end position="283"/>
    </location>
</feature>
<keyword evidence="3 5" id="KW-1133">Transmembrane helix</keyword>
<feature type="transmembrane region" description="Helical" evidence="5">
    <location>
        <begin position="324"/>
        <end position="353"/>
    </location>
</feature>
<comment type="caution">
    <text evidence="7">The sequence shown here is derived from an EMBL/GenBank/DDBJ whole genome shotgun (WGS) entry which is preliminary data.</text>
</comment>
<dbReference type="InterPro" id="IPR020846">
    <property type="entry name" value="MFS_dom"/>
</dbReference>
<dbReference type="InterPro" id="IPR011701">
    <property type="entry name" value="MFS"/>
</dbReference>
<evidence type="ECO:0000313" key="8">
    <source>
        <dbReference type="Proteomes" id="UP000324726"/>
    </source>
</evidence>
<evidence type="ECO:0000256" key="5">
    <source>
        <dbReference type="SAM" id="Phobius"/>
    </source>
</evidence>
<dbReference type="Proteomes" id="UP000324726">
    <property type="component" value="Unassembled WGS sequence"/>
</dbReference>
<feature type="transmembrane region" description="Helical" evidence="5">
    <location>
        <begin position="29"/>
        <end position="48"/>
    </location>
</feature>
<accession>A0A5D4FW11</accession>
<dbReference type="InterPro" id="IPR052714">
    <property type="entry name" value="MFS_Exporter"/>
</dbReference>
<feature type="transmembrane region" description="Helical" evidence="5">
    <location>
        <begin position="295"/>
        <end position="318"/>
    </location>
</feature>
<dbReference type="Pfam" id="PF07690">
    <property type="entry name" value="MFS_1"/>
    <property type="match status" value="1"/>
</dbReference>
<proteinExistence type="predicted"/>
<dbReference type="InterPro" id="IPR036259">
    <property type="entry name" value="MFS_trans_sf"/>
</dbReference>
<evidence type="ECO:0000256" key="2">
    <source>
        <dbReference type="ARBA" id="ARBA00022692"/>
    </source>
</evidence>
<dbReference type="PANTHER" id="PTHR23531:SF1">
    <property type="entry name" value="QUINOLENE RESISTANCE PROTEIN NORA"/>
    <property type="match status" value="1"/>
</dbReference>
<keyword evidence="2 5" id="KW-0812">Transmembrane</keyword>
<evidence type="ECO:0000256" key="3">
    <source>
        <dbReference type="ARBA" id="ARBA00022989"/>
    </source>
</evidence>
<dbReference type="AlphaFoldDB" id="A0A5D4FW11"/>
<dbReference type="Gene3D" id="1.20.1250.20">
    <property type="entry name" value="MFS general substrate transporter like domains"/>
    <property type="match status" value="2"/>
</dbReference>
<feature type="transmembrane region" description="Helical" evidence="5">
    <location>
        <begin position="231"/>
        <end position="254"/>
    </location>
</feature>
<dbReference type="GO" id="GO:0005886">
    <property type="term" value="C:plasma membrane"/>
    <property type="evidence" value="ECO:0007669"/>
    <property type="project" value="UniProtKB-SubCell"/>
</dbReference>
<dbReference type="PANTHER" id="PTHR23531">
    <property type="entry name" value="QUINOLENE RESISTANCE PROTEIN NORA"/>
    <property type="match status" value="1"/>
</dbReference>
<comment type="subcellular location">
    <subcellularLocation>
        <location evidence="1">Cell membrane</location>
        <topology evidence="1">Multi-pass membrane protein</topology>
    </subcellularLocation>
</comment>
<name>A0A5D4FW11_9CORY</name>
<protein>
    <submittedName>
        <fullName evidence="7">MFS transporter</fullName>
    </submittedName>
</protein>
<feature type="transmembrane region" description="Helical" evidence="5">
    <location>
        <begin position="391"/>
        <end position="411"/>
    </location>
</feature>
<evidence type="ECO:0000256" key="1">
    <source>
        <dbReference type="ARBA" id="ARBA00004651"/>
    </source>
</evidence>
<dbReference type="RefSeq" id="WP_148812023.1">
    <property type="nucleotide sequence ID" value="NZ_VSZI01000001.1"/>
</dbReference>
<feature type="transmembrane region" description="Helical" evidence="5">
    <location>
        <begin position="114"/>
        <end position="139"/>
    </location>
</feature>